<dbReference type="InterPro" id="IPR009351">
    <property type="entry name" value="AlkZ-like"/>
</dbReference>
<comment type="caution">
    <text evidence="1">The sequence shown here is derived from an EMBL/GenBank/DDBJ whole genome shotgun (WGS) entry which is preliminary data.</text>
</comment>
<keyword evidence="2" id="KW-1185">Reference proteome</keyword>
<reference evidence="1 2" key="1">
    <citation type="submission" date="2021-03" db="EMBL/GenBank/DDBJ databases">
        <title>Sequencing the genomes of 1000 actinobacteria strains.</title>
        <authorList>
            <person name="Klenk H.-P."/>
        </authorList>
    </citation>
    <scope>NUCLEOTIDE SEQUENCE [LARGE SCALE GENOMIC DNA]</scope>
    <source>
        <strain evidence="1 2">DSM 45510</strain>
    </source>
</reference>
<evidence type="ECO:0000313" key="1">
    <source>
        <dbReference type="EMBL" id="MBP2182439.1"/>
    </source>
</evidence>
<evidence type="ECO:0000313" key="2">
    <source>
        <dbReference type="Proteomes" id="UP000741013"/>
    </source>
</evidence>
<protein>
    <recommendedName>
        <fullName evidence="3">Winged helix DNA-binding domain-containing protein</fullName>
    </recommendedName>
</protein>
<gene>
    <name evidence="1" type="ORF">JOM49_003965</name>
</gene>
<dbReference type="Proteomes" id="UP000741013">
    <property type="component" value="Unassembled WGS sequence"/>
</dbReference>
<proteinExistence type="predicted"/>
<dbReference type="PANTHER" id="PTHR38479">
    <property type="entry name" value="LMO0824 PROTEIN"/>
    <property type="match status" value="1"/>
</dbReference>
<sequence length="344" mass="36572">MTEVPLARAHAQGLAGARAGSVVEVVRKVVALQAQDIRANRLGVRVRSAGLTAADVDAACASGAVVRTWAMRGTLHMLAAEDAGWIVGLLGPRFAAATRPRRRQLGLDEEITSRGVAALESILAGKSLPRKEIGAALAEHGVVLDPKSQAPAHLIGFTAMTGVVCRGADVGDEPTYALFRDWVGPFRTLPEEEALARLASRYLSAYAPATAEDFAAWSGLTLRQARAGFAAAGPAEATAPVSGELSVRLLGHFDTYLLGYRSRELAVAPEFDRRIQAGGGFIMPAVLVNGRVAGTWRQERKKHGIEVRVDPFGPLGEDVLSGIRAEVDDLGRFLDHEAVFRSVD</sequence>
<accession>A0ABS4PUB3</accession>
<dbReference type="EMBL" id="JAGGMS010000001">
    <property type="protein sequence ID" value="MBP2182439.1"/>
    <property type="molecule type" value="Genomic_DNA"/>
</dbReference>
<evidence type="ECO:0008006" key="3">
    <source>
        <dbReference type="Google" id="ProtNLM"/>
    </source>
</evidence>
<dbReference type="RefSeq" id="WP_209665751.1">
    <property type="nucleotide sequence ID" value="NZ_JAGGMS010000001.1"/>
</dbReference>
<dbReference type="PANTHER" id="PTHR38479:SF2">
    <property type="entry name" value="WINGED HELIX DNA-BINDING DOMAIN-CONTAINING PROTEIN"/>
    <property type="match status" value="1"/>
</dbReference>
<dbReference type="Pfam" id="PF06224">
    <property type="entry name" value="AlkZ-like"/>
    <property type="match status" value="1"/>
</dbReference>
<organism evidence="1 2">
    <name type="scientific">Amycolatopsis magusensis</name>
    <dbReference type="NCBI Taxonomy" id="882444"/>
    <lineage>
        <taxon>Bacteria</taxon>
        <taxon>Bacillati</taxon>
        <taxon>Actinomycetota</taxon>
        <taxon>Actinomycetes</taxon>
        <taxon>Pseudonocardiales</taxon>
        <taxon>Pseudonocardiaceae</taxon>
        <taxon>Amycolatopsis</taxon>
    </lineage>
</organism>
<name>A0ABS4PUB3_9PSEU</name>